<dbReference type="OrthoDB" id="7701660at2759"/>
<dbReference type="Proteomes" id="UP000002358">
    <property type="component" value="Chromosome 3"/>
</dbReference>
<sequence length="234" mass="26640">MVVKDFRRDNVLAELEAISLQNSVARYTAQVQAMQARIDVIASHFTIHDPCEIRISGLPDSSDLSIRDMAERVFAAIGCPDFGKHVLEVREWLHRPANATAGQSEQGNERRKRCIVVQFISNVVRDMVLRSVKKLDKQISQSLFGTGGKGKIYVNIVYPRSVYQLRKKAISIAKSHNYAKPVVKNLVVCMRERHDSPLIPVYSEEDLAMLPRRIRCPCDNCRRRLVNPQVIVEM</sequence>
<dbReference type="KEGG" id="nvi:107980824"/>
<protein>
    <submittedName>
        <fullName evidence="1">Uncharacterized protein</fullName>
    </submittedName>
</protein>
<organism evidence="1 2">
    <name type="scientific">Nasonia vitripennis</name>
    <name type="common">Parasitic wasp</name>
    <dbReference type="NCBI Taxonomy" id="7425"/>
    <lineage>
        <taxon>Eukaryota</taxon>
        <taxon>Metazoa</taxon>
        <taxon>Ecdysozoa</taxon>
        <taxon>Arthropoda</taxon>
        <taxon>Hexapoda</taxon>
        <taxon>Insecta</taxon>
        <taxon>Pterygota</taxon>
        <taxon>Neoptera</taxon>
        <taxon>Endopterygota</taxon>
        <taxon>Hymenoptera</taxon>
        <taxon>Apocrita</taxon>
        <taxon>Proctotrupomorpha</taxon>
        <taxon>Chalcidoidea</taxon>
        <taxon>Pteromalidae</taxon>
        <taxon>Pteromalinae</taxon>
        <taxon>Nasonia</taxon>
    </lineage>
</organism>
<gene>
    <name evidence="1" type="primary">107980824</name>
</gene>
<dbReference type="InParanoid" id="A0A7M7IMJ0"/>
<evidence type="ECO:0000313" key="1">
    <source>
        <dbReference type="EnsemblMetazoa" id="XP_016838866"/>
    </source>
</evidence>
<keyword evidence="2" id="KW-1185">Reference proteome</keyword>
<evidence type="ECO:0000313" key="2">
    <source>
        <dbReference type="Proteomes" id="UP000002358"/>
    </source>
</evidence>
<dbReference type="AlphaFoldDB" id="A0A7M7IMJ0"/>
<name>A0A7M7IMJ0_NASVI</name>
<proteinExistence type="predicted"/>
<accession>A0A7M7IMJ0</accession>
<reference evidence="1" key="1">
    <citation type="submission" date="2021-01" db="UniProtKB">
        <authorList>
            <consortium name="EnsemblMetazoa"/>
        </authorList>
    </citation>
    <scope>IDENTIFICATION</scope>
</reference>
<dbReference type="EnsemblMetazoa" id="XM_016983377">
    <property type="protein sequence ID" value="XP_016838866"/>
    <property type="gene ID" value="LOC107980824"/>
</dbReference>